<dbReference type="InterPro" id="IPR001314">
    <property type="entry name" value="Peptidase_S1A"/>
</dbReference>
<dbReference type="GO" id="GO:0005576">
    <property type="term" value="C:extracellular region"/>
    <property type="evidence" value="ECO:0007669"/>
    <property type="project" value="InterPro"/>
</dbReference>
<feature type="domain" description="Chitin-binding type-2" evidence="24">
    <location>
        <begin position="152"/>
        <end position="206"/>
    </location>
</feature>
<dbReference type="SMART" id="SM00202">
    <property type="entry name" value="SR"/>
    <property type="match status" value="2"/>
</dbReference>
<dbReference type="OrthoDB" id="6020543at2759"/>
<dbReference type="PANTHER" id="PTHR24258:SF128">
    <property type="entry name" value="TEQUILA, ISOFORM G"/>
    <property type="match status" value="1"/>
</dbReference>
<feature type="domain" description="SRCR" evidence="23">
    <location>
        <begin position="878"/>
        <end position="978"/>
    </location>
</feature>
<dbReference type="SUPFAM" id="SSF57625">
    <property type="entry name" value="Invertebrate chitin-binding proteins"/>
    <property type="match status" value="2"/>
</dbReference>
<dbReference type="InterPro" id="IPR001254">
    <property type="entry name" value="Trypsin_dom"/>
</dbReference>
<dbReference type="InterPro" id="IPR009003">
    <property type="entry name" value="Peptidase_S1_PA"/>
</dbReference>
<evidence type="ECO:0000256" key="13">
    <source>
        <dbReference type="ARBA" id="ARBA00023180"/>
    </source>
</evidence>
<evidence type="ECO:0000256" key="20">
    <source>
        <dbReference type="SAM" id="MobiDB-lite"/>
    </source>
</evidence>
<dbReference type="GO" id="GO:0042381">
    <property type="term" value="P:hemolymph coagulation"/>
    <property type="evidence" value="ECO:0007669"/>
    <property type="project" value="UniProtKB-KW"/>
</dbReference>
<dbReference type="SUPFAM" id="SSF56487">
    <property type="entry name" value="SRCR-like"/>
    <property type="match status" value="2"/>
</dbReference>
<evidence type="ECO:0000256" key="17">
    <source>
        <dbReference type="PROSITE-ProRule" id="PRU00124"/>
    </source>
</evidence>
<evidence type="ECO:0000256" key="18">
    <source>
        <dbReference type="PROSITE-ProRule" id="PRU00196"/>
    </source>
</evidence>
<dbReference type="PRINTS" id="PR00258">
    <property type="entry name" value="SPERACTRCPTR"/>
</dbReference>
<feature type="domain" description="Peptidase S1" evidence="22">
    <location>
        <begin position="1033"/>
        <end position="1268"/>
    </location>
</feature>
<feature type="region of interest" description="Disordered" evidence="20">
    <location>
        <begin position="317"/>
        <end position="370"/>
    </location>
</feature>
<feature type="signal peptide" evidence="21">
    <location>
        <begin position="1"/>
        <end position="19"/>
    </location>
</feature>
<feature type="compositionally biased region" description="Low complexity" evidence="20">
    <location>
        <begin position="352"/>
        <end position="363"/>
    </location>
</feature>
<feature type="domain" description="Chitin-binding type-2" evidence="24">
    <location>
        <begin position="66"/>
        <end position="122"/>
    </location>
</feature>
<evidence type="ECO:0000256" key="19">
    <source>
        <dbReference type="RuleBase" id="RU363034"/>
    </source>
</evidence>
<keyword evidence="9 19" id="KW-0720">Serine protease</keyword>
<dbReference type="InterPro" id="IPR036508">
    <property type="entry name" value="Chitin-bd_dom_sf"/>
</dbReference>
<dbReference type="FunFam" id="2.40.10.10:FF:000120">
    <property type="entry name" value="Putative serine protease"/>
    <property type="match status" value="1"/>
</dbReference>
<dbReference type="Pfam" id="PF00530">
    <property type="entry name" value="SRCR"/>
    <property type="match status" value="2"/>
</dbReference>
<keyword evidence="10" id="KW-1133">Transmembrane helix</keyword>
<dbReference type="SMART" id="SM00494">
    <property type="entry name" value="ChtBD2"/>
    <property type="match status" value="2"/>
</dbReference>
<name>A0A9Q0MKG8_9DIPT</name>
<dbReference type="FunFam" id="3.10.250.10:FF:000016">
    <property type="entry name" value="Scavenger receptor cysteine-rich protein type 12"/>
    <property type="match status" value="1"/>
</dbReference>
<keyword evidence="7 19" id="KW-0378">Hydrolase</keyword>
<evidence type="ECO:0000259" key="24">
    <source>
        <dbReference type="PROSITE" id="PS50940"/>
    </source>
</evidence>
<keyword evidence="6" id="KW-0677">Repeat</keyword>
<dbReference type="CDD" id="cd00190">
    <property type="entry name" value="Tryp_SPc"/>
    <property type="match status" value="1"/>
</dbReference>
<dbReference type="EMBL" id="WJQU01003135">
    <property type="protein sequence ID" value="KAJ6627325.1"/>
    <property type="molecule type" value="Genomic_DNA"/>
</dbReference>
<dbReference type="InterPro" id="IPR043504">
    <property type="entry name" value="Peptidase_S1_PA_chymotrypsin"/>
</dbReference>
<dbReference type="PROSITE" id="PS00135">
    <property type="entry name" value="TRYPSIN_SER"/>
    <property type="match status" value="1"/>
</dbReference>
<dbReference type="EC" id="3.4.21.84" evidence="16"/>
<dbReference type="AlphaFoldDB" id="A0A9Q0MKG8"/>
<dbReference type="Pfam" id="PF01607">
    <property type="entry name" value="CBM_14"/>
    <property type="match status" value="2"/>
</dbReference>
<dbReference type="PROSITE" id="PS50287">
    <property type="entry name" value="SRCR_2"/>
    <property type="match status" value="2"/>
</dbReference>
<keyword evidence="5 21" id="KW-0732">Signal</keyword>
<dbReference type="InterPro" id="IPR002172">
    <property type="entry name" value="LDrepeatLR_classA_rpt"/>
</dbReference>
<dbReference type="PROSITE" id="PS50940">
    <property type="entry name" value="CHIT_BIND_II"/>
    <property type="match status" value="2"/>
</dbReference>
<dbReference type="PROSITE" id="PS01209">
    <property type="entry name" value="LDLRA_1"/>
    <property type="match status" value="1"/>
</dbReference>
<dbReference type="FunFam" id="3.10.250.10:FF:000001">
    <property type="entry name" value="Lysyl oxidase 4 isoform X1"/>
    <property type="match status" value="1"/>
</dbReference>
<dbReference type="InterPro" id="IPR001190">
    <property type="entry name" value="SRCR"/>
</dbReference>
<keyword evidence="13" id="KW-0325">Glycoprotein</keyword>
<dbReference type="Proteomes" id="UP001151699">
    <property type="component" value="Unassembled WGS sequence"/>
</dbReference>
<feature type="domain" description="SRCR" evidence="23">
    <location>
        <begin position="721"/>
        <end position="829"/>
    </location>
</feature>
<dbReference type="Pfam" id="PF00089">
    <property type="entry name" value="Trypsin"/>
    <property type="match status" value="1"/>
</dbReference>
<dbReference type="CDD" id="cd00112">
    <property type="entry name" value="LDLa"/>
    <property type="match status" value="2"/>
</dbReference>
<keyword evidence="2" id="KW-0768">Sushi</keyword>
<feature type="compositionally biased region" description="Polar residues" evidence="20">
    <location>
        <begin position="246"/>
        <end position="285"/>
    </location>
</feature>
<feature type="region of interest" description="Disordered" evidence="20">
    <location>
        <begin position="37"/>
        <end position="56"/>
    </location>
</feature>
<dbReference type="Gene3D" id="2.170.140.10">
    <property type="entry name" value="Chitin binding domain"/>
    <property type="match status" value="2"/>
</dbReference>
<dbReference type="PANTHER" id="PTHR24258">
    <property type="entry name" value="SERINE PROTEASE-RELATED"/>
    <property type="match status" value="1"/>
</dbReference>
<keyword evidence="3 19" id="KW-0645">Protease</keyword>
<feature type="compositionally biased region" description="Basic and acidic residues" evidence="20">
    <location>
        <begin position="523"/>
        <end position="538"/>
    </location>
</feature>
<dbReference type="GO" id="GO:0008061">
    <property type="term" value="F:chitin binding"/>
    <property type="evidence" value="ECO:0007669"/>
    <property type="project" value="InterPro"/>
</dbReference>
<dbReference type="SMART" id="SM00192">
    <property type="entry name" value="LDLa"/>
    <property type="match status" value="2"/>
</dbReference>
<keyword evidence="11" id="KW-0472">Membrane</keyword>
<feature type="region of interest" description="Disordered" evidence="20">
    <location>
        <begin position="608"/>
        <end position="629"/>
    </location>
</feature>
<feature type="region of interest" description="Disordered" evidence="20">
    <location>
        <begin position="397"/>
        <end position="469"/>
    </location>
</feature>
<dbReference type="SUPFAM" id="SSF57424">
    <property type="entry name" value="LDL receptor-like module"/>
    <property type="match status" value="2"/>
</dbReference>
<comment type="catalytic activity">
    <reaction evidence="15">
        <text>Selective cleavage of 103-Arg-|-Ser-104 and 124-Ile-|-Ile-125 bonds in Limulus clotting factor B to form activated factor B. Cleavage of -Pro-Arg-|-Xaa- bonds in synthetic substrates.</text>
        <dbReference type="EC" id="3.4.21.84"/>
    </reaction>
</comment>
<feature type="compositionally biased region" description="Polar residues" evidence="20">
    <location>
        <begin position="317"/>
        <end position="349"/>
    </location>
</feature>
<dbReference type="PRINTS" id="PR00722">
    <property type="entry name" value="CHYMOTRYPSIN"/>
</dbReference>
<dbReference type="InterPro" id="IPR002557">
    <property type="entry name" value="Chitin-bd_dom"/>
</dbReference>
<evidence type="ECO:0000256" key="8">
    <source>
        <dbReference type="ARBA" id="ARBA00022820"/>
    </source>
</evidence>
<dbReference type="Gene3D" id="2.40.10.10">
    <property type="entry name" value="Trypsin-like serine proteases"/>
    <property type="match status" value="1"/>
</dbReference>
<dbReference type="InterPro" id="IPR033116">
    <property type="entry name" value="TRYPSIN_SER"/>
</dbReference>
<dbReference type="GO" id="GO:0006508">
    <property type="term" value="P:proteolysis"/>
    <property type="evidence" value="ECO:0007669"/>
    <property type="project" value="UniProtKB-KW"/>
</dbReference>
<dbReference type="Gene3D" id="3.10.250.10">
    <property type="entry name" value="SRCR-like domain"/>
    <property type="match status" value="2"/>
</dbReference>
<reference evidence="25" key="1">
    <citation type="submission" date="2022-07" db="EMBL/GenBank/DDBJ databases">
        <authorList>
            <person name="Trinca V."/>
            <person name="Uliana J.V.C."/>
            <person name="Torres T.T."/>
            <person name="Ward R.J."/>
            <person name="Monesi N."/>
        </authorList>
    </citation>
    <scope>NUCLEOTIDE SEQUENCE</scope>
    <source>
        <strain evidence="25">HSMRA1968</strain>
        <tissue evidence="25">Whole embryos</tissue>
    </source>
</reference>
<evidence type="ECO:0000313" key="25">
    <source>
        <dbReference type="EMBL" id="KAJ6627325.1"/>
    </source>
</evidence>
<keyword evidence="26" id="KW-1185">Reference proteome</keyword>
<dbReference type="InterPro" id="IPR036055">
    <property type="entry name" value="LDL_receptor-like_sf"/>
</dbReference>
<keyword evidence="12 18" id="KW-1015">Disulfide bond</keyword>
<comment type="similarity">
    <text evidence="14">Belongs to the peptidase S1 family. CLIP subfamily.</text>
</comment>
<protein>
    <recommendedName>
        <fullName evidence="16">limulus clotting factor C</fullName>
        <ecNumber evidence="16">3.4.21.84</ecNumber>
    </recommendedName>
</protein>
<organism evidence="25 26">
    <name type="scientific">Pseudolycoriella hygida</name>
    <dbReference type="NCBI Taxonomy" id="35572"/>
    <lineage>
        <taxon>Eukaryota</taxon>
        <taxon>Metazoa</taxon>
        <taxon>Ecdysozoa</taxon>
        <taxon>Arthropoda</taxon>
        <taxon>Hexapoda</taxon>
        <taxon>Insecta</taxon>
        <taxon>Pterygota</taxon>
        <taxon>Neoptera</taxon>
        <taxon>Endopterygota</taxon>
        <taxon>Diptera</taxon>
        <taxon>Nematocera</taxon>
        <taxon>Sciaroidea</taxon>
        <taxon>Sciaridae</taxon>
        <taxon>Pseudolycoriella</taxon>
    </lineage>
</organism>
<dbReference type="Pfam" id="PF00057">
    <property type="entry name" value="Ldl_recept_a"/>
    <property type="match status" value="2"/>
</dbReference>
<evidence type="ECO:0000256" key="11">
    <source>
        <dbReference type="ARBA" id="ARBA00023136"/>
    </source>
</evidence>
<evidence type="ECO:0000256" key="2">
    <source>
        <dbReference type="ARBA" id="ARBA00022659"/>
    </source>
</evidence>
<dbReference type="GO" id="GO:0004252">
    <property type="term" value="F:serine-type endopeptidase activity"/>
    <property type="evidence" value="ECO:0007669"/>
    <property type="project" value="InterPro"/>
</dbReference>
<feature type="disulfide bond" evidence="17">
    <location>
        <begin position="699"/>
        <end position="714"/>
    </location>
</feature>
<accession>A0A9Q0MKG8</accession>
<dbReference type="SUPFAM" id="SSF50494">
    <property type="entry name" value="Trypsin-like serine proteases"/>
    <property type="match status" value="1"/>
</dbReference>
<comment type="caution">
    <text evidence="25">The sequence shown here is derived from an EMBL/GenBank/DDBJ whole genome shotgun (WGS) entry which is preliminary data.</text>
</comment>
<feature type="disulfide bond" evidence="18">
    <location>
        <begin position="798"/>
        <end position="808"/>
    </location>
</feature>
<dbReference type="PROSITE" id="PS50240">
    <property type="entry name" value="TRYPSIN_DOM"/>
    <property type="match status" value="1"/>
</dbReference>
<evidence type="ECO:0000256" key="14">
    <source>
        <dbReference type="ARBA" id="ARBA00024195"/>
    </source>
</evidence>
<evidence type="ECO:0000256" key="9">
    <source>
        <dbReference type="ARBA" id="ARBA00022825"/>
    </source>
</evidence>
<evidence type="ECO:0000259" key="22">
    <source>
        <dbReference type="PROSITE" id="PS50240"/>
    </source>
</evidence>
<evidence type="ECO:0000256" key="21">
    <source>
        <dbReference type="SAM" id="SignalP"/>
    </source>
</evidence>
<dbReference type="InterPro" id="IPR036772">
    <property type="entry name" value="SRCR-like_dom_sf"/>
</dbReference>
<evidence type="ECO:0000256" key="1">
    <source>
        <dbReference type="ARBA" id="ARBA00004167"/>
    </source>
</evidence>
<feature type="compositionally biased region" description="Polar residues" evidence="20">
    <location>
        <begin position="407"/>
        <end position="469"/>
    </location>
</feature>
<comment type="subcellular location">
    <subcellularLocation>
        <location evidence="1">Membrane</location>
        <topology evidence="1">Single-pass membrane protein</topology>
    </subcellularLocation>
</comment>
<evidence type="ECO:0000256" key="5">
    <source>
        <dbReference type="ARBA" id="ARBA00022729"/>
    </source>
</evidence>
<evidence type="ECO:0000256" key="4">
    <source>
        <dbReference type="ARBA" id="ARBA00022692"/>
    </source>
</evidence>
<dbReference type="SMART" id="SM00020">
    <property type="entry name" value="Tryp_SPc"/>
    <property type="match status" value="1"/>
</dbReference>
<evidence type="ECO:0000256" key="3">
    <source>
        <dbReference type="ARBA" id="ARBA00022670"/>
    </source>
</evidence>
<evidence type="ECO:0000256" key="15">
    <source>
        <dbReference type="ARBA" id="ARBA00052079"/>
    </source>
</evidence>
<feature type="disulfide bond" evidence="17">
    <location>
        <begin position="687"/>
        <end position="705"/>
    </location>
</feature>
<dbReference type="PROSITE" id="PS00134">
    <property type="entry name" value="TRYPSIN_HIS"/>
    <property type="match status" value="1"/>
</dbReference>
<evidence type="ECO:0000256" key="6">
    <source>
        <dbReference type="ARBA" id="ARBA00022737"/>
    </source>
</evidence>
<feature type="chain" id="PRO_5040320845" description="limulus clotting factor C" evidence="21">
    <location>
        <begin position="20"/>
        <end position="1269"/>
    </location>
</feature>
<dbReference type="PROSITE" id="PS50068">
    <property type="entry name" value="LDLRA_2"/>
    <property type="match status" value="2"/>
</dbReference>
<dbReference type="PROSITE" id="PS00420">
    <property type="entry name" value="SRCR_1"/>
    <property type="match status" value="1"/>
</dbReference>
<feature type="region of interest" description="Disordered" evidence="20">
    <location>
        <begin position="241"/>
        <end position="285"/>
    </location>
</feature>
<evidence type="ECO:0000256" key="7">
    <source>
        <dbReference type="ARBA" id="ARBA00022801"/>
    </source>
</evidence>
<evidence type="ECO:0000256" key="10">
    <source>
        <dbReference type="ARBA" id="ARBA00022989"/>
    </source>
</evidence>
<feature type="disulfide bond" evidence="18">
    <location>
        <begin position="947"/>
        <end position="957"/>
    </location>
</feature>
<dbReference type="InterPro" id="IPR018114">
    <property type="entry name" value="TRYPSIN_HIS"/>
</dbReference>
<gene>
    <name evidence="25" type="primary">Prss12</name>
    <name evidence="25" type="ORF">Bhyg_16436</name>
</gene>
<proteinExistence type="inferred from homology"/>
<evidence type="ECO:0000313" key="26">
    <source>
        <dbReference type="Proteomes" id="UP001151699"/>
    </source>
</evidence>
<keyword evidence="4" id="KW-0812">Transmembrane</keyword>
<evidence type="ECO:0000256" key="12">
    <source>
        <dbReference type="ARBA" id="ARBA00023157"/>
    </source>
</evidence>
<evidence type="ECO:0000259" key="23">
    <source>
        <dbReference type="PROSITE" id="PS50287"/>
    </source>
</evidence>
<dbReference type="Gene3D" id="4.10.400.10">
    <property type="entry name" value="Low-density Lipoprotein Receptor"/>
    <property type="match status" value="2"/>
</dbReference>
<dbReference type="GO" id="GO:0016020">
    <property type="term" value="C:membrane"/>
    <property type="evidence" value="ECO:0007669"/>
    <property type="project" value="UniProtKB-SubCell"/>
</dbReference>
<comment type="caution">
    <text evidence="18">Lacks conserved residue(s) required for the propagation of feature annotation.</text>
</comment>
<dbReference type="InterPro" id="IPR023415">
    <property type="entry name" value="LDLR_class-A_CS"/>
</dbReference>
<keyword evidence="8" id="KW-0353">Hemolymph clotting</keyword>
<evidence type="ECO:0000256" key="16">
    <source>
        <dbReference type="ARBA" id="ARBA00066707"/>
    </source>
</evidence>
<feature type="region of interest" description="Disordered" evidence="20">
    <location>
        <begin position="519"/>
        <end position="539"/>
    </location>
</feature>
<sequence length="1269" mass="143087">MHLLLRVILLGLFANCVLSIIIPNANKLKRHIWRGSPSSQVIQPPRNIQTKGGRSSPTAIHHFTRTQFCGPHENGIKSLPDDCESYVTCSDGQAFVDVCAKGFYFNNVTKECDFPFLVSCSSSRQSARLSSPLNETHDNSHYTDKDREVISDFRCPREGLFEHPHDCSKFIQCAHSGLFVQSCGPGTLFNPRLLVCDWPQNVRCNKTINSNIQQPSPSHKNEFSHNYKDQEQNVDGYDFDFDVRMSDTNSRSNINNNKEQPNRVYSTSTSSHGNEFTQTNYQRENDSFQSHGTIEYSRDGQHSNPQQWPSVRNSVYSNSQFQSERSHQPPLQTNVPHQPQESPQYSPDRSFQLPTPQRTLQPPIETSNQQQGYYPVVAEGRAYEGEPSVQQNTGILTSVLPLPNPAPQQTGNVVHSSPSYSKTKIYSSQQGYPQRTWVHTDQSAHSPNHQSNPSSQWSENSYRTDGFNQQPASKLENFSETMDLLDSYANINYRNVETSRRTEGSEGSEVQSGRTNIMSVNSNRDHDVPIYNRPERPTTLRLLPSGSYDIRTEETQDTLPLTDALKLMLSPYVKTDVKSDEVAVMTSKILSNAGNDTVIDLHETIVNESKEEQTQDSEADDSEQRFDFNLPTPETETVREFNRQSQTKSGRFSPRTNLLVTDNYNNEFKIRQERGDIEVFCTTGFDCGNGVCLSSQKVCDGRNDCGNRLDEKNCKHISYDVRLSGDGDRQNMGRIEVKVFDKWGHICGDGFGINEANVFCREAGFPLGAVEVKLNYNSQPTVTTAVDVPKYTLDDLRCSGNETSIKECEYNGWDVHDCSSEDTVGVICKLPDMKCQLNYWLCDQSEECIPTAFLCDAVRDCSDGSDENPLRCNSSIEYRLGSQKSNNREGRVEVRYKGIWGTVCDDDFGENEAKVFCRSLGFDGAAAVIKEFARPGEGLIWLDQVSCHGNESSLEKCSHFEWGENNCNHTEDVSVRCFEQENETNQKLTAREPKNSIDYLNEIHHRNTDQEHCGQVRVSDNPVDNDQPVFKVIEAGEAKRGHHPWQATLRVRGRNGKSSHWCGAVLISKTHVLTAAHCLVGFTKNAYFIRLGDHHSEIPEDTEVEIFIEDWHIHDKFRKGHSMNNDIALIKLKSAVKFTDFIQPICLPTHETEYTEGKNCSISGFGSIQYGKSTPSLLLRSANIPIISEEICKEAHSIQDGMFCAGIQNDMVDACDGDSGGPFSCQEENGYHSLYGIISWGQRCGDRHKPGVYTKVSEYLSWIQEKMAL</sequence>